<protein>
    <recommendedName>
        <fullName evidence="4">Cadherin domain-containing protein</fullName>
    </recommendedName>
</protein>
<organism evidence="2 3">
    <name type="scientific">Mycolicibacterium setense</name>
    <dbReference type="NCBI Taxonomy" id="431269"/>
    <lineage>
        <taxon>Bacteria</taxon>
        <taxon>Bacillati</taxon>
        <taxon>Actinomycetota</taxon>
        <taxon>Actinomycetes</taxon>
        <taxon>Mycobacteriales</taxon>
        <taxon>Mycobacteriaceae</taxon>
        <taxon>Mycolicibacterium</taxon>
    </lineage>
</organism>
<evidence type="ECO:0000256" key="1">
    <source>
        <dbReference type="SAM" id="MobiDB-lite"/>
    </source>
</evidence>
<reference evidence="2 3" key="1">
    <citation type="submission" date="2014-11" db="EMBL/GenBank/DDBJ databases">
        <title>Mycobacterium setense Manresensis Genome.</title>
        <authorList>
            <person name="Rech G."/>
            <person name="Sumoy L."/>
        </authorList>
    </citation>
    <scope>NUCLEOTIDE SEQUENCE [LARGE SCALE GENOMIC DNA]</scope>
    <source>
        <strain evidence="2 3">Manresensis</strain>
    </source>
</reference>
<keyword evidence="3" id="KW-1185">Reference proteome</keyword>
<dbReference type="SUPFAM" id="SSF49313">
    <property type="entry name" value="Cadherin-like"/>
    <property type="match status" value="1"/>
</dbReference>
<sequence>MGSGVFGFVNGIVTDLLNPFLAPAPDSPEPLTPMAWALLAWVRRNAFNQAPTVTYNPTTTVQAGQTVTGNIGAADIEGDQLTYTVTKQPEHGTLTIDQATGNFTYTPDDIDYDSIQTDSFTVSVSDGKFNVLSLFRPHTAESDTPLSVLNPAIERVILEMPDGVKNPVNPRYSEDGQSIYFAGTPTAGGRQEIYQISVDGSQVECLTCGVSIEETGNLGKPVPFQDGSGRIVVVVDVPGQSPRYSVFEDGVDGRQLVPITTPPGGGYAIDQQREMRVSPDGTHVLFTRIVLGPDNLVQALPIVGTLTRTEDGYVVEDARVVYPTGEGKQWTPDGKGVVILGGAYEAGNVDDIVVDLETGEVRRVTANLDYDEDMDYSPNQQWIAIGSTRGLDALTPMTRIVRPNFLPTYVSAPVYYQYAIPINVSNQEWLVAAEDELKRENGIPLFDTGDGWAARSMPSWNTDGTAVTFWESSVDDPTQSRLVIANLKYTTSVGPVAADRSTPNPDWAPELGSYVPTTTPLPATGSYAGAGGGTAVVSEAPDPTDPTRTIRTVTYTDYVNEDGMILNGTESADYTANQGNVHYVADITVSGTHSGYLKADATISPFEQSLTGYITSDLDGDVQSLPDLDDAEEAQQNA</sequence>
<dbReference type="InterPro" id="IPR011042">
    <property type="entry name" value="6-blade_b-propeller_TolB-like"/>
</dbReference>
<name>A0ABR4YZF3_9MYCO</name>
<evidence type="ECO:0000313" key="2">
    <source>
        <dbReference type="EMBL" id="KHO27563.1"/>
    </source>
</evidence>
<dbReference type="InterPro" id="IPR013783">
    <property type="entry name" value="Ig-like_fold"/>
</dbReference>
<accession>A0ABR4YZF3</accession>
<dbReference type="InterPro" id="IPR011659">
    <property type="entry name" value="WD40"/>
</dbReference>
<dbReference type="NCBIfam" id="TIGR01965">
    <property type="entry name" value="VCBS_repeat"/>
    <property type="match status" value="1"/>
</dbReference>
<feature type="region of interest" description="Disordered" evidence="1">
    <location>
        <begin position="522"/>
        <end position="545"/>
    </location>
</feature>
<dbReference type="Pfam" id="PF07676">
    <property type="entry name" value="PD40"/>
    <property type="match status" value="1"/>
</dbReference>
<evidence type="ECO:0008006" key="4">
    <source>
        <dbReference type="Google" id="ProtNLM"/>
    </source>
</evidence>
<dbReference type="Proteomes" id="UP000031004">
    <property type="component" value="Unassembled WGS sequence"/>
</dbReference>
<dbReference type="EMBL" id="JTLZ01000004">
    <property type="protein sequence ID" value="KHO27563.1"/>
    <property type="molecule type" value="Genomic_DNA"/>
</dbReference>
<evidence type="ECO:0000313" key="3">
    <source>
        <dbReference type="Proteomes" id="UP000031004"/>
    </source>
</evidence>
<dbReference type="Pfam" id="PF17963">
    <property type="entry name" value="Big_9"/>
    <property type="match status" value="1"/>
</dbReference>
<dbReference type="InterPro" id="IPR010221">
    <property type="entry name" value="VCBS_dom"/>
</dbReference>
<dbReference type="Gene3D" id="2.60.40.10">
    <property type="entry name" value="Immunoglobulins"/>
    <property type="match status" value="1"/>
</dbReference>
<gene>
    <name evidence="2" type="ORF">QQ44_06010</name>
</gene>
<proteinExistence type="predicted"/>
<comment type="caution">
    <text evidence="2">The sequence shown here is derived from an EMBL/GenBank/DDBJ whole genome shotgun (WGS) entry which is preliminary data.</text>
</comment>
<dbReference type="SUPFAM" id="SSF50993">
    <property type="entry name" value="Peptidase/esterase 'gauge' domain"/>
    <property type="match status" value="1"/>
</dbReference>
<dbReference type="InterPro" id="IPR015919">
    <property type="entry name" value="Cadherin-like_sf"/>
</dbReference>
<dbReference type="Gene3D" id="2.120.10.30">
    <property type="entry name" value="TolB, C-terminal domain"/>
    <property type="match status" value="2"/>
</dbReference>
<feature type="compositionally biased region" description="Low complexity" evidence="1">
    <location>
        <begin position="535"/>
        <end position="545"/>
    </location>
</feature>